<evidence type="ECO:0000259" key="3">
    <source>
        <dbReference type="Pfam" id="PF02769"/>
    </source>
</evidence>
<sequence length="321" mass="34067">MPDKIILSHGDGGALTRELFRSTFQKHLGNPFLSEADDSAILPLGTGQEICFTTDSFVIDPLFFPGGDIGKLSVYGTLNDLWVSGAKPLCLSCGFIIEEGLAMATLEKIVRSMADAASSSGVSIVAGDTKVVPRGKGDKVYINTSGIGILQPERRMDRKAYPGDRVLVSGTLAEHGLVIMALRAGLEPGELVSDCGPVGSAVDNLFASGREVHMMRDPTRGGLATVLKEVAEASACNITLYESEIPLKEEARQLLDLLGLDPLYLPCEGRVVAFAAPGPLPDGWIDIGEVGSGDGTVLLKTRYGGHRRLGFLEGMPLPRIC</sequence>
<dbReference type="PIRSF" id="PIRSF005644">
    <property type="entry name" value="Hdrgns_mtr_HypE"/>
    <property type="match status" value="1"/>
</dbReference>
<dbReference type="PANTHER" id="PTHR30303">
    <property type="entry name" value="HYDROGENASE ISOENZYMES FORMATION PROTEIN HYPE"/>
    <property type="match status" value="1"/>
</dbReference>
<dbReference type="Pfam" id="PF00586">
    <property type="entry name" value="AIRS"/>
    <property type="match status" value="1"/>
</dbReference>
<protein>
    <submittedName>
        <fullName evidence="4">Hydrogenase expression/formation protein HypE</fullName>
    </submittedName>
</protein>
<dbReference type="PANTHER" id="PTHR30303:SF0">
    <property type="entry name" value="CARBAMOYL DEHYDRATASE HYPE"/>
    <property type="match status" value="1"/>
</dbReference>
<dbReference type="SUPFAM" id="SSF56042">
    <property type="entry name" value="PurM C-terminal domain-like"/>
    <property type="match status" value="1"/>
</dbReference>
<dbReference type="InterPro" id="IPR036676">
    <property type="entry name" value="PurM-like_C_sf"/>
</dbReference>
<dbReference type="InterPro" id="IPR016188">
    <property type="entry name" value="PurM-like_N"/>
</dbReference>
<dbReference type="EMBL" id="CP062796">
    <property type="protein sequence ID" value="QUL97723.1"/>
    <property type="molecule type" value="Genomic_DNA"/>
</dbReference>
<proteinExistence type="inferred from homology"/>
<dbReference type="GO" id="GO:0051604">
    <property type="term" value="P:protein maturation"/>
    <property type="evidence" value="ECO:0007669"/>
    <property type="project" value="TreeGrafter"/>
</dbReference>
<dbReference type="CDD" id="cd02197">
    <property type="entry name" value="HypE"/>
    <property type="match status" value="1"/>
</dbReference>
<gene>
    <name evidence="4" type="primary">hypE</name>
    <name evidence="4" type="ORF">IMF26_06260</name>
</gene>
<dbReference type="NCBIfam" id="TIGR02124">
    <property type="entry name" value="hypE"/>
    <property type="match status" value="1"/>
</dbReference>
<reference evidence="4" key="2">
    <citation type="journal article" date="2023" name="Biology">
        <title>Prokaryotic Life Associated with Coal-Fire Gas Vents Revealed by Metagenomics.</title>
        <authorList>
            <person name="Kadnikov V.V."/>
            <person name="Mardanov A.V."/>
            <person name="Beletsky A.V."/>
            <person name="Karnachuk O.V."/>
            <person name="Ravin N.V."/>
        </authorList>
    </citation>
    <scope>NUCLEOTIDE SEQUENCE</scope>
    <source>
        <strain evidence="4">Bu02</strain>
    </source>
</reference>
<dbReference type="SUPFAM" id="SSF55326">
    <property type="entry name" value="PurM N-terminal domain-like"/>
    <property type="match status" value="1"/>
</dbReference>
<dbReference type="Gene3D" id="3.90.650.10">
    <property type="entry name" value="PurM-like C-terminal domain"/>
    <property type="match status" value="1"/>
</dbReference>
<feature type="domain" description="PurM-like C-terminal" evidence="3">
    <location>
        <begin position="162"/>
        <end position="278"/>
    </location>
</feature>
<dbReference type="InterPro" id="IPR011854">
    <property type="entry name" value="HypE"/>
</dbReference>
<organism evidence="4">
    <name type="scientific">Candidatus Fermentithermobacillus carboniphilus</name>
    <dbReference type="NCBI Taxonomy" id="3085328"/>
    <lineage>
        <taxon>Bacteria</taxon>
        <taxon>Bacillati</taxon>
        <taxon>Bacillota</taxon>
        <taxon>Candidatus Fermentithermobacillia</taxon>
        <taxon>Candidatus Fermentithermobacillales</taxon>
        <taxon>Candidatus Fermentithermobacillaceae</taxon>
        <taxon>Candidatus Fermentithermobacillus</taxon>
    </lineage>
</organism>
<evidence type="ECO:0000259" key="2">
    <source>
        <dbReference type="Pfam" id="PF00586"/>
    </source>
</evidence>
<comment type="similarity">
    <text evidence="1">Belongs to the HypE family.</text>
</comment>
<dbReference type="Pfam" id="PF02769">
    <property type="entry name" value="AIRS_C"/>
    <property type="match status" value="1"/>
</dbReference>
<evidence type="ECO:0000313" key="4">
    <source>
        <dbReference type="EMBL" id="QUL97723.1"/>
    </source>
</evidence>
<dbReference type="Gene3D" id="3.30.1330.10">
    <property type="entry name" value="PurM-like, N-terminal domain"/>
    <property type="match status" value="1"/>
</dbReference>
<feature type="domain" description="PurM-like N-terminal" evidence="2">
    <location>
        <begin position="37"/>
        <end position="149"/>
    </location>
</feature>
<accession>A0AAT9LB35</accession>
<dbReference type="InterPro" id="IPR010918">
    <property type="entry name" value="PurM-like_C_dom"/>
</dbReference>
<name>A0AAT9LB35_9FIRM</name>
<evidence type="ECO:0000256" key="1">
    <source>
        <dbReference type="ARBA" id="ARBA00006243"/>
    </source>
</evidence>
<reference evidence="4" key="1">
    <citation type="submission" date="2020-10" db="EMBL/GenBank/DDBJ databases">
        <authorList>
            <person name="Kadnikov V."/>
            <person name="Beletsky A.V."/>
            <person name="Mardanov A.V."/>
            <person name="Karnachuk O.V."/>
            <person name="Ravin N.V."/>
        </authorList>
    </citation>
    <scope>NUCLEOTIDE SEQUENCE</scope>
    <source>
        <strain evidence="4">Bu02</strain>
    </source>
</reference>
<dbReference type="InterPro" id="IPR036921">
    <property type="entry name" value="PurM-like_N_sf"/>
</dbReference>
<dbReference type="AlphaFoldDB" id="A0AAT9LB35"/>
<dbReference type="KEGG" id="fcz:IMF26_06260"/>